<dbReference type="EMBL" id="CAJOBC010028711">
    <property type="protein sequence ID" value="CAF4079672.1"/>
    <property type="molecule type" value="Genomic_DNA"/>
</dbReference>
<evidence type="ECO:0000313" key="5">
    <source>
        <dbReference type="EMBL" id="CAF4079672.1"/>
    </source>
</evidence>
<dbReference type="InterPro" id="IPR036770">
    <property type="entry name" value="Ankyrin_rpt-contain_sf"/>
</dbReference>
<evidence type="ECO:0000313" key="6">
    <source>
        <dbReference type="Proteomes" id="UP000663829"/>
    </source>
</evidence>
<reference evidence="3" key="1">
    <citation type="submission" date="2021-02" db="EMBL/GenBank/DDBJ databases">
        <authorList>
            <person name="Nowell W R."/>
        </authorList>
    </citation>
    <scope>NUCLEOTIDE SEQUENCE</scope>
</reference>
<dbReference type="Proteomes" id="UP000677228">
    <property type="component" value="Unassembled WGS sequence"/>
</dbReference>
<dbReference type="EMBL" id="CAJNOQ010011690">
    <property type="protein sequence ID" value="CAF1282870.1"/>
    <property type="molecule type" value="Genomic_DNA"/>
</dbReference>
<dbReference type="PROSITE" id="PS50088">
    <property type="entry name" value="ANK_REPEAT"/>
    <property type="match status" value="2"/>
</dbReference>
<accession>A0A815C6C8</accession>
<dbReference type="AlphaFoldDB" id="A0A815C6C8"/>
<keyword evidence="6" id="KW-1185">Reference proteome</keyword>
<dbReference type="Proteomes" id="UP000681722">
    <property type="component" value="Unassembled WGS sequence"/>
</dbReference>
<proteinExistence type="predicted"/>
<sequence>MNKSATDNSSREEAIYDACRNGLLAKLKSILHSAKTSLVNRLLKPMDSRVEQRYLTTPLMIASRYGHNNIVKLLLRKKYHCAVDQVVQYVPLDPYSFNANVTALWIAVKANHFDVIRTLVSIGHADVNYYAQHPHFTPLFEACDNGYLDIVKYLLKNGSDINAVNSKGTRQKMTCLMAAAEEGHYDVVQYLLYVQKESKYLSSFVNTVDPIGVTALFYAAEKGYLEIMKLLLDNGAFMLINSESWFMAPLIVASHRHQCHIVNYFLLDETSKYLTLLQRIEALESLALSYLPNCTYNNHINNDVLHKFYGYLLSSMKLRYSENLEKPLLKENRLSLPIAACQYRTECQSVEDLKLLENDIIFLMIEGLMLAERRERDVGSKYLGALYALASLYFTGKQLEQCFQVWIYTYRMAIKSNTYVDCYQLAFCLIEFKDQEEISVDYYLEILSLSMELVQQNKPTEIWPGNYHWEDEEERERRRPCGTGMFRNIARRAEHEYACRVESRLSTAYRTADGVRY</sequence>
<dbReference type="Pfam" id="PF12796">
    <property type="entry name" value="Ank_2"/>
    <property type="match status" value="2"/>
</dbReference>
<dbReference type="EMBL" id="CAJOBA010009978">
    <property type="protein sequence ID" value="CAF3863970.1"/>
    <property type="molecule type" value="Genomic_DNA"/>
</dbReference>
<dbReference type="SUPFAM" id="SSF48403">
    <property type="entry name" value="Ankyrin repeat"/>
    <property type="match status" value="1"/>
</dbReference>
<keyword evidence="1" id="KW-0040">ANK repeat</keyword>
<feature type="repeat" description="ANK" evidence="1">
    <location>
        <begin position="134"/>
        <end position="166"/>
    </location>
</feature>
<gene>
    <name evidence="3" type="ORF">GPM918_LOCUS27640</name>
    <name evidence="2" type="ORF">OVA965_LOCUS19372</name>
    <name evidence="5" type="ORF">SRO942_LOCUS27996</name>
    <name evidence="4" type="ORF">TMI583_LOCUS19385</name>
</gene>
<dbReference type="PROSITE" id="PS50297">
    <property type="entry name" value="ANK_REP_REGION"/>
    <property type="match status" value="2"/>
</dbReference>
<dbReference type="OrthoDB" id="4429489at2759"/>
<dbReference type="Proteomes" id="UP000663829">
    <property type="component" value="Unassembled WGS sequence"/>
</dbReference>
<comment type="caution">
    <text evidence="3">The sequence shown here is derived from an EMBL/GenBank/DDBJ whole genome shotgun (WGS) entry which is preliminary data.</text>
</comment>
<evidence type="ECO:0000313" key="4">
    <source>
        <dbReference type="EMBL" id="CAF3863970.1"/>
    </source>
</evidence>
<dbReference type="InterPro" id="IPR002110">
    <property type="entry name" value="Ankyrin_rpt"/>
</dbReference>
<protein>
    <submittedName>
        <fullName evidence="3">Uncharacterized protein</fullName>
    </submittedName>
</protein>
<name>A0A815C6C8_9BILA</name>
<dbReference type="PANTHER" id="PTHR44207">
    <property type="entry name" value="SURFACE ANTIGEN BSPA-LIKE-RELATED"/>
    <property type="match status" value="1"/>
</dbReference>
<dbReference type="Pfam" id="PF00023">
    <property type="entry name" value="Ank"/>
    <property type="match status" value="1"/>
</dbReference>
<evidence type="ECO:0000313" key="2">
    <source>
        <dbReference type="EMBL" id="CAF1102732.1"/>
    </source>
</evidence>
<dbReference type="PANTHER" id="PTHR44207:SF2">
    <property type="entry name" value="REPEAT PROTEIN, PUTATIVE-RELATED"/>
    <property type="match status" value="1"/>
</dbReference>
<organism evidence="3 6">
    <name type="scientific">Didymodactylos carnosus</name>
    <dbReference type="NCBI Taxonomy" id="1234261"/>
    <lineage>
        <taxon>Eukaryota</taxon>
        <taxon>Metazoa</taxon>
        <taxon>Spiralia</taxon>
        <taxon>Gnathifera</taxon>
        <taxon>Rotifera</taxon>
        <taxon>Eurotatoria</taxon>
        <taxon>Bdelloidea</taxon>
        <taxon>Philodinida</taxon>
        <taxon>Philodinidae</taxon>
        <taxon>Didymodactylos</taxon>
    </lineage>
</organism>
<feature type="repeat" description="ANK" evidence="1">
    <location>
        <begin position="211"/>
        <end position="243"/>
    </location>
</feature>
<dbReference type="SMART" id="SM00248">
    <property type="entry name" value="ANK"/>
    <property type="match status" value="5"/>
</dbReference>
<evidence type="ECO:0000256" key="1">
    <source>
        <dbReference type="PROSITE-ProRule" id="PRU00023"/>
    </source>
</evidence>
<dbReference type="Proteomes" id="UP000682733">
    <property type="component" value="Unassembled WGS sequence"/>
</dbReference>
<dbReference type="EMBL" id="CAJNOK010009957">
    <property type="protein sequence ID" value="CAF1102732.1"/>
    <property type="molecule type" value="Genomic_DNA"/>
</dbReference>
<evidence type="ECO:0000313" key="3">
    <source>
        <dbReference type="EMBL" id="CAF1282870.1"/>
    </source>
</evidence>
<dbReference type="Gene3D" id="1.25.40.20">
    <property type="entry name" value="Ankyrin repeat-containing domain"/>
    <property type="match status" value="2"/>
</dbReference>